<evidence type="ECO:0000256" key="1">
    <source>
        <dbReference type="ARBA" id="ARBA00004141"/>
    </source>
</evidence>
<organism evidence="8 9">
    <name type="scientific">Hoyosella altamirensis</name>
    <dbReference type="NCBI Taxonomy" id="616997"/>
    <lineage>
        <taxon>Bacteria</taxon>
        <taxon>Bacillati</taxon>
        <taxon>Actinomycetota</taxon>
        <taxon>Actinomycetes</taxon>
        <taxon>Mycobacteriales</taxon>
        <taxon>Hoyosellaceae</taxon>
        <taxon>Hoyosella</taxon>
    </lineage>
</organism>
<dbReference type="PIRSF" id="PIRSF006648">
    <property type="entry name" value="DrrB"/>
    <property type="match status" value="1"/>
</dbReference>
<feature type="transmembrane region" description="Helical" evidence="6">
    <location>
        <begin position="165"/>
        <end position="186"/>
    </location>
</feature>
<gene>
    <name evidence="8" type="ORF">FHU29_000807</name>
</gene>
<accession>A0A839RJW1</accession>
<sequence>MTTNTERVDYAPPTPKVIADVLHAPGPRPSRAGSVSTSLTFGHRALLKIKHVPEQLFDVTMFPIMFILMFTYLFGGALAGSPREYVQFLLPGILVQTVVMITMYTGLTINKDIEKGVFDRFRSLPIWRPSPLVGALLGDVVRYTLASIIVMLVGMAIGFRPSGGLVGVVLSIVLLLAFSFSLSWIWTMLALLLRTEQAVMGVSMFILFPLTFASNIFVDPATMPGWLQAFVNVNPISHIVTAIRGLMGGSLEFADLAAVGIWCAVFIAIFGPLSMRLYNRKS</sequence>
<keyword evidence="3 6" id="KW-1133">Transmembrane helix</keyword>
<dbReference type="RefSeq" id="WP_064440261.1">
    <property type="nucleotide sequence ID" value="NZ_BDDI01000007.1"/>
</dbReference>
<keyword evidence="6" id="KW-0813">Transport</keyword>
<feature type="transmembrane region" description="Helical" evidence="6">
    <location>
        <begin position="85"/>
        <end position="109"/>
    </location>
</feature>
<keyword evidence="4 6" id="KW-0472">Membrane</keyword>
<dbReference type="GO" id="GO:0140359">
    <property type="term" value="F:ABC-type transporter activity"/>
    <property type="evidence" value="ECO:0007669"/>
    <property type="project" value="InterPro"/>
</dbReference>
<evidence type="ECO:0000256" key="2">
    <source>
        <dbReference type="ARBA" id="ARBA00022692"/>
    </source>
</evidence>
<keyword evidence="2 6" id="KW-0812">Transmembrane</keyword>
<keyword evidence="9" id="KW-1185">Reference proteome</keyword>
<feature type="transmembrane region" description="Helical" evidence="6">
    <location>
        <begin position="256"/>
        <end position="278"/>
    </location>
</feature>
<dbReference type="Pfam" id="PF01061">
    <property type="entry name" value="ABC2_membrane"/>
    <property type="match status" value="1"/>
</dbReference>
<protein>
    <recommendedName>
        <fullName evidence="6">Transport permease protein</fullName>
    </recommendedName>
</protein>
<evidence type="ECO:0000256" key="6">
    <source>
        <dbReference type="RuleBase" id="RU361157"/>
    </source>
</evidence>
<evidence type="ECO:0000313" key="8">
    <source>
        <dbReference type="EMBL" id="MBB3036373.1"/>
    </source>
</evidence>
<evidence type="ECO:0000256" key="3">
    <source>
        <dbReference type="ARBA" id="ARBA00022989"/>
    </source>
</evidence>
<feature type="transmembrane region" description="Helical" evidence="6">
    <location>
        <begin position="130"/>
        <end position="159"/>
    </location>
</feature>
<proteinExistence type="inferred from homology"/>
<reference evidence="8 9" key="1">
    <citation type="submission" date="2020-08" db="EMBL/GenBank/DDBJ databases">
        <title>Sequencing the genomes of 1000 actinobacteria strains.</title>
        <authorList>
            <person name="Klenk H.-P."/>
        </authorList>
    </citation>
    <scope>NUCLEOTIDE SEQUENCE [LARGE SCALE GENOMIC DNA]</scope>
    <source>
        <strain evidence="8 9">DSM 45258</strain>
    </source>
</reference>
<dbReference type="PANTHER" id="PTHR43229:SF2">
    <property type="entry name" value="NODULATION PROTEIN J"/>
    <property type="match status" value="1"/>
</dbReference>
<dbReference type="GO" id="GO:0046677">
    <property type="term" value="P:response to antibiotic"/>
    <property type="evidence" value="ECO:0007669"/>
    <property type="project" value="UniProtKB-KW"/>
</dbReference>
<comment type="caution">
    <text evidence="8">The sequence shown here is derived from an EMBL/GenBank/DDBJ whole genome shotgun (WGS) entry which is preliminary data.</text>
</comment>
<evidence type="ECO:0000256" key="5">
    <source>
        <dbReference type="ARBA" id="ARBA00023251"/>
    </source>
</evidence>
<dbReference type="GO" id="GO:0043190">
    <property type="term" value="C:ATP-binding cassette (ABC) transporter complex"/>
    <property type="evidence" value="ECO:0007669"/>
    <property type="project" value="InterPro"/>
</dbReference>
<dbReference type="EMBL" id="JACHWS010000001">
    <property type="protein sequence ID" value="MBB3036373.1"/>
    <property type="molecule type" value="Genomic_DNA"/>
</dbReference>
<keyword evidence="6" id="KW-1003">Cell membrane</keyword>
<dbReference type="InterPro" id="IPR013525">
    <property type="entry name" value="ABC2_TM"/>
</dbReference>
<evidence type="ECO:0000256" key="4">
    <source>
        <dbReference type="ARBA" id="ARBA00023136"/>
    </source>
</evidence>
<dbReference type="Proteomes" id="UP000567922">
    <property type="component" value="Unassembled WGS sequence"/>
</dbReference>
<dbReference type="OrthoDB" id="9255971at2"/>
<dbReference type="AlphaFoldDB" id="A0A839RJW1"/>
<name>A0A839RJW1_9ACTN</name>
<feature type="transmembrane region" description="Helical" evidence="6">
    <location>
        <begin position="198"/>
        <end position="218"/>
    </location>
</feature>
<dbReference type="PANTHER" id="PTHR43229">
    <property type="entry name" value="NODULATION PROTEIN J"/>
    <property type="match status" value="1"/>
</dbReference>
<comment type="similarity">
    <text evidence="6">Belongs to the ABC-2 integral membrane protein family.</text>
</comment>
<dbReference type="InterPro" id="IPR047817">
    <property type="entry name" value="ABC2_TM_bact-type"/>
</dbReference>
<feature type="domain" description="ABC transmembrane type-2" evidence="7">
    <location>
        <begin position="54"/>
        <end position="281"/>
    </location>
</feature>
<dbReference type="InterPro" id="IPR051784">
    <property type="entry name" value="Nod_factor_ABC_transporter"/>
</dbReference>
<feature type="transmembrane region" description="Helical" evidence="6">
    <location>
        <begin position="56"/>
        <end position="79"/>
    </location>
</feature>
<evidence type="ECO:0000259" key="7">
    <source>
        <dbReference type="PROSITE" id="PS51012"/>
    </source>
</evidence>
<dbReference type="PROSITE" id="PS51012">
    <property type="entry name" value="ABC_TM2"/>
    <property type="match status" value="1"/>
</dbReference>
<evidence type="ECO:0000313" key="9">
    <source>
        <dbReference type="Proteomes" id="UP000567922"/>
    </source>
</evidence>
<comment type="subcellular location">
    <subcellularLocation>
        <location evidence="6">Cell membrane</location>
        <topology evidence="6">Multi-pass membrane protein</topology>
    </subcellularLocation>
    <subcellularLocation>
        <location evidence="1">Membrane</location>
        <topology evidence="1">Multi-pass membrane protein</topology>
    </subcellularLocation>
</comment>
<dbReference type="InterPro" id="IPR000412">
    <property type="entry name" value="ABC_2_transport"/>
</dbReference>
<keyword evidence="5" id="KW-0046">Antibiotic resistance</keyword>